<dbReference type="EMBL" id="JARQZJ010000015">
    <property type="protein sequence ID" value="KAK9873103.1"/>
    <property type="molecule type" value="Genomic_DNA"/>
</dbReference>
<protein>
    <submittedName>
        <fullName evidence="1">Uncharacterized protein</fullName>
    </submittedName>
</protein>
<evidence type="ECO:0000313" key="2">
    <source>
        <dbReference type="Proteomes" id="UP001431783"/>
    </source>
</evidence>
<dbReference type="AlphaFoldDB" id="A0AAW1TWL0"/>
<comment type="caution">
    <text evidence="1">The sequence shown here is derived from an EMBL/GenBank/DDBJ whole genome shotgun (WGS) entry which is preliminary data.</text>
</comment>
<keyword evidence="2" id="KW-1185">Reference proteome</keyword>
<gene>
    <name evidence="1" type="ORF">WA026_020832</name>
</gene>
<reference evidence="1 2" key="1">
    <citation type="submission" date="2023-03" db="EMBL/GenBank/DDBJ databases">
        <title>Genome insight into feeding habits of ladybird beetles.</title>
        <authorList>
            <person name="Li H.-S."/>
            <person name="Huang Y.-H."/>
            <person name="Pang H."/>
        </authorList>
    </citation>
    <scope>NUCLEOTIDE SEQUENCE [LARGE SCALE GENOMIC DNA]</scope>
    <source>
        <strain evidence="1">SYSU_2023b</strain>
        <tissue evidence="1">Whole body</tissue>
    </source>
</reference>
<dbReference type="Proteomes" id="UP001431783">
    <property type="component" value="Unassembled WGS sequence"/>
</dbReference>
<name>A0AAW1TWL0_9CUCU</name>
<sequence length="163" mass="18424">MGLHKVHFHEPLMTDSLLGPRAAYIQHYFSQCFHTRSNLATPTFQPSLPSPPCDILDLIENLAASSSDDDFNRIVTRLIHCSCRINRLQPTNDNKTAQKLDLLSELLGLESDLSEKQFVINTPASSTPIKVSLPVYPLNISQVLEKEFQFLSGELKKFLDENR</sequence>
<accession>A0AAW1TWL0</accession>
<evidence type="ECO:0000313" key="1">
    <source>
        <dbReference type="EMBL" id="KAK9873103.1"/>
    </source>
</evidence>
<organism evidence="1 2">
    <name type="scientific">Henosepilachna vigintioctopunctata</name>
    <dbReference type="NCBI Taxonomy" id="420089"/>
    <lineage>
        <taxon>Eukaryota</taxon>
        <taxon>Metazoa</taxon>
        <taxon>Ecdysozoa</taxon>
        <taxon>Arthropoda</taxon>
        <taxon>Hexapoda</taxon>
        <taxon>Insecta</taxon>
        <taxon>Pterygota</taxon>
        <taxon>Neoptera</taxon>
        <taxon>Endopterygota</taxon>
        <taxon>Coleoptera</taxon>
        <taxon>Polyphaga</taxon>
        <taxon>Cucujiformia</taxon>
        <taxon>Coccinelloidea</taxon>
        <taxon>Coccinellidae</taxon>
        <taxon>Epilachninae</taxon>
        <taxon>Epilachnini</taxon>
        <taxon>Henosepilachna</taxon>
    </lineage>
</organism>
<proteinExistence type="predicted"/>